<comment type="caution">
    <text evidence="8">The sequence shown here is derived from an EMBL/GenBank/DDBJ whole genome shotgun (WGS) entry which is preliminary data.</text>
</comment>
<comment type="similarity">
    <text evidence="2">Belongs to the glycosyl hydrolase 29 family.</text>
</comment>
<dbReference type="Gene3D" id="3.20.20.80">
    <property type="entry name" value="Glycosidases"/>
    <property type="match status" value="1"/>
</dbReference>
<keyword evidence="5" id="KW-0378">Hydrolase</keyword>
<evidence type="ECO:0000313" key="8">
    <source>
        <dbReference type="EMBL" id="GGJ40345.1"/>
    </source>
</evidence>
<dbReference type="InterPro" id="IPR000933">
    <property type="entry name" value="Glyco_hydro_29"/>
</dbReference>
<dbReference type="EC" id="3.2.1.51" evidence="3"/>
<dbReference type="Proteomes" id="UP000657574">
    <property type="component" value="Unassembled WGS sequence"/>
</dbReference>
<dbReference type="InterPro" id="IPR013780">
    <property type="entry name" value="Glyco_hydro_b"/>
</dbReference>
<dbReference type="Pfam" id="PF01120">
    <property type="entry name" value="Alpha_L_fucos"/>
    <property type="match status" value="1"/>
</dbReference>
<evidence type="ECO:0000256" key="5">
    <source>
        <dbReference type="ARBA" id="ARBA00022801"/>
    </source>
</evidence>
<dbReference type="PROSITE" id="PS51318">
    <property type="entry name" value="TAT"/>
    <property type="match status" value="1"/>
</dbReference>
<sequence>MPGYDVTRRGFLHRTGAIGAGAAFASLAGRQTASASTAASATPLLQAPGPYVATPESLAAHTAPQWYRDAKFGIFIHWGVYAVPAWGVSAAYHGAEWYSYAMHISDPDQTYQHHLQTYGADFDYDRFIPRFRAEHYDAPAWIELMERAGARYFVLTSKHHDGFQLFPNSASDRNSVVMGPRRDLVGELFHAARTSHLKRGIYHSLGEFFNPALQTPPWNPYTKAPVPYVGYKPVQNYVDEYLHVMLKTLVEAYDPDLLWADGEHWHADLGAGPAFKPKDMDWRGNEILAYYYNQATTRPHPKEVLVNDRFEASHRDYATLEGDKSSYALRADKWEACLTLGRSWGYDTNEDPASIKSSPQIVRLLVDIVSKNGNLLLNIGPKADGTIASWQSERLLAVGAWLDRNGSAIYDTVPWSRAADGDLRYTVSDRSFNVLGLNWPGALLTVPADLPVDDHSQIRLLGAEGHKVPFRRTGSGVEIELPDRNPNGDGYPFVLRITNS</sequence>
<dbReference type="EMBL" id="BMQA01000024">
    <property type="protein sequence ID" value="GGJ40345.1"/>
    <property type="molecule type" value="Genomic_DNA"/>
</dbReference>
<keyword evidence="4" id="KW-0732">Signal</keyword>
<name>A0A917L1K4_9ACTN</name>
<dbReference type="PANTHER" id="PTHR10030">
    <property type="entry name" value="ALPHA-L-FUCOSIDASE"/>
    <property type="match status" value="1"/>
</dbReference>
<evidence type="ECO:0000256" key="1">
    <source>
        <dbReference type="ARBA" id="ARBA00004071"/>
    </source>
</evidence>
<dbReference type="RefSeq" id="WP_189314338.1">
    <property type="nucleotide sequence ID" value="NZ_BMQA01000024.1"/>
</dbReference>
<dbReference type="InterPro" id="IPR006311">
    <property type="entry name" value="TAT_signal"/>
</dbReference>
<dbReference type="AlphaFoldDB" id="A0A917L1K4"/>
<dbReference type="GO" id="GO:0004560">
    <property type="term" value="F:alpha-L-fucosidase activity"/>
    <property type="evidence" value="ECO:0007669"/>
    <property type="project" value="InterPro"/>
</dbReference>
<evidence type="ECO:0000256" key="6">
    <source>
        <dbReference type="ARBA" id="ARBA00023295"/>
    </source>
</evidence>
<protein>
    <recommendedName>
        <fullName evidence="3">alpha-L-fucosidase</fullName>
        <ecNumber evidence="3">3.2.1.51</ecNumber>
    </recommendedName>
</protein>
<dbReference type="InterPro" id="IPR057739">
    <property type="entry name" value="Glyco_hydro_29_N"/>
</dbReference>
<evidence type="ECO:0000259" key="7">
    <source>
        <dbReference type="Pfam" id="PF01120"/>
    </source>
</evidence>
<keyword evidence="6" id="KW-0326">Glycosidase</keyword>
<gene>
    <name evidence="8" type="ORF">GCM10010121_059250</name>
</gene>
<dbReference type="SMART" id="SM00812">
    <property type="entry name" value="Alpha_L_fucos"/>
    <property type="match status" value="1"/>
</dbReference>
<dbReference type="InterPro" id="IPR017853">
    <property type="entry name" value="GH"/>
</dbReference>
<evidence type="ECO:0000256" key="2">
    <source>
        <dbReference type="ARBA" id="ARBA00007951"/>
    </source>
</evidence>
<dbReference type="GO" id="GO:0006004">
    <property type="term" value="P:fucose metabolic process"/>
    <property type="evidence" value="ECO:0007669"/>
    <property type="project" value="InterPro"/>
</dbReference>
<reference evidence="8" key="2">
    <citation type="submission" date="2020-09" db="EMBL/GenBank/DDBJ databases">
        <authorList>
            <person name="Sun Q."/>
            <person name="Ohkuma M."/>
        </authorList>
    </citation>
    <scope>NUCLEOTIDE SEQUENCE</scope>
    <source>
        <strain evidence="8">JCM 3086</strain>
    </source>
</reference>
<dbReference type="Gene3D" id="2.60.40.1180">
    <property type="entry name" value="Golgi alpha-mannosidase II"/>
    <property type="match status" value="1"/>
</dbReference>
<organism evidence="8 9">
    <name type="scientific">Streptomyces brasiliensis</name>
    <dbReference type="NCBI Taxonomy" id="1954"/>
    <lineage>
        <taxon>Bacteria</taxon>
        <taxon>Bacillati</taxon>
        <taxon>Actinomycetota</taxon>
        <taxon>Actinomycetes</taxon>
        <taxon>Kitasatosporales</taxon>
        <taxon>Streptomycetaceae</taxon>
        <taxon>Streptomyces</taxon>
    </lineage>
</organism>
<comment type="function">
    <text evidence="1">Alpha-L-fucosidase is responsible for hydrolyzing the alpha-1,6-linked fucose joined to the reducing-end N-acetylglucosamine of the carbohydrate moieties of glycoproteins.</text>
</comment>
<dbReference type="GO" id="GO:0016139">
    <property type="term" value="P:glycoside catabolic process"/>
    <property type="evidence" value="ECO:0007669"/>
    <property type="project" value="TreeGrafter"/>
</dbReference>
<dbReference type="PANTHER" id="PTHR10030:SF37">
    <property type="entry name" value="ALPHA-L-FUCOSIDASE-RELATED"/>
    <property type="match status" value="1"/>
</dbReference>
<keyword evidence="9" id="KW-1185">Reference proteome</keyword>
<dbReference type="GO" id="GO:0005764">
    <property type="term" value="C:lysosome"/>
    <property type="evidence" value="ECO:0007669"/>
    <property type="project" value="TreeGrafter"/>
</dbReference>
<feature type="domain" description="Glycoside hydrolase family 29 N-terminal" evidence="7">
    <location>
        <begin position="44"/>
        <end position="406"/>
    </location>
</feature>
<dbReference type="InterPro" id="IPR016286">
    <property type="entry name" value="FUC_metazoa-typ"/>
</dbReference>
<evidence type="ECO:0000256" key="4">
    <source>
        <dbReference type="ARBA" id="ARBA00022729"/>
    </source>
</evidence>
<evidence type="ECO:0000256" key="3">
    <source>
        <dbReference type="ARBA" id="ARBA00012662"/>
    </source>
</evidence>
<dbReference type="PRINTS" id="PR00741">
    <property type="entry name" value="GLHYDRLASE29"/>
</dbReference>
<evidence type="ECO:0000313" key="9">
    <source>
        <dbReference type="Proteomes" id="UP000657574"/>
    </source>
</evidence>
<proteinExistence type="inferred from homology"/>
<accession>A0A917L1K4</accession>
<reference evidence="8" key="1">
    <citation type="journal article" date="2014" name="Int. J. Syst. Evol. Microbiol.">
        <title>Complete genome sequence of Corynebacterium casei LMG S-19264T (=DSM 44701T), isolated from a smear-ripened cheese.</title>
        <authorList>
            <consortium name="US DOE Joint Genome Institute (JGI-PGF)"/>
            <person name="Walter F."/>
            <person name="Albersmeier A."/>
            <person name="Kalinowski J."/>
            <person name="Ruckert C."/>
        </authorList>
    </citation>
    <scope>NUCLEOTIDE SEQUENCE</scope>
    <source>
        <strain evidence="8">JCM 3086</strain>
    </source>
</reference>
<dbReference type="SUPFAM" id="SSF51445">
    <property type="entry name" value="(Trans)glycosidases"/>
    <property type="match status" value="1"/>
</dbReference>